<dbReference type="Gene3D" id="3.40.1280.10">
    <property type="match status" value="1"/>
</dbReference>
<reference evidence="5" key="1">
    <citation type="submission" date="2022-10" db="EMBL/GenBank/DDBJ databases">
        <title>Genome sequence of Actinomyces israelii ATCC 10048.</title>
        <authorList>
            <person name="Watt R.M."/>
            <person name="Tong W.M."/>
        </authorList>
    </citation>
    <scope>NUCLEOTIDE SEQUENCE</scope>
    <source>
        <strain evidence="5">ATCC 10048</strain>
    </source>
</reference>
<feature type="region of interest" description="Disordered" evidence="3">
    <location>
        <begin position="1"/>
        <end position="61"/>
    </location>
</feature>
<dbReference type="EMBL" id="JAPTMY010000009">
    <property type="protein sequence ID" value="MCZ0857540.1"/>
    <property type="molecule type" value="Genomic_DNA"/>
</dbReference>
<accession>A0ABT4I734</accession>
<dbReference type="InterPro" id="IPR001537">
    <property type="entry name" value="SpoU_MeTrfase"/>
</dbReference>
<dbReference type="GO" id="GO:0008168">
    <property type="term" value="F:methyltransferase activity"/>
    <property type="evidence" value="ECO:0007669"/>
    <property type="project" value="UniProtKB-KW"/>
</dbReference>
<name>A0ABT4I734_9ACTO</name>
<evidence type="ECO:0000313" key="5">
    <source>
        <dbReference type="EMBL" id="MCZ0857540.1"/>
    </source>
</evidence>
<keyword evidence="2" id="KW-0808">Transferase</keyword>
<evidence type="ECO:0000256" key="1">
    <source>
        <dbReference type="ARBA" id="ARBA00022603"/>
    </source>
</evidence>
<sequence length="252" mass="27647">MDHDMRPAAQGSADSEPVETPDPPEGEWRGGRQPRPAPLDEDAPADRREVGVGPWPGGRAAWPADPRYDRELLASGDRRNVVDRYRYWSVEAIRADLAARAHPLHVAVENVSQDLNIGSIVRTANAFNVAGVHIVGRRRWNRRGAMVTNRYLDVRHHPEPAELLAWATEADYEAVAVDNGPGSRRLEGEALPQRCLMIFGSEGEGISPELLARCSRLLRIGQYGSTRSINVAAAAAVAMHAWILQHASPAPD</sequence>
<evidence type="ECO:0000256" key="3">
    <source>
        <dbReference type="SAM" id="MobiDB-lite"/>
    </source>
</evidence>
<dbReference type="GO" id="GO:0032259">
    <property type="term" value="P:methylation"/>
    <property type="evidence" value="ECO:0007669"/>
    <property type="project" value="UniProtKB-KW"/>
</dbReference>
<evidence type="ECO:0000259" key="4">
    <source>
        <dbReference type="Pfam" id="PF00588"/>
    </source>
</evidence>
<protein>
    <submittedName>
        <fullName evidence="5">rRNA methyltransferase</fullName>
    </submittedName>
</protein>
<gene>
    <name evidence="5" type="ORF">OHJ16_05725</name>
</gene>
<dbReference type="PANTHER" id="PTHR43191:SF2">
    <property type="entry name" value="RRNA METHYLTRANSFERASE 3, MITOCHONDRIAL"/>
    <property type="match status" value="1"/>
</dbReference>
<dbReference type="InterPro" id="IPR029026">
    <property type="entry name" value="tRNA_m1G_MTases_N"/>
</dbReference>
<proteinExistence type="predicted"/>
<feature type="domain" description="tRNA/rRNA methyltransferase SpoU type" evidence="4">
    <location>
        <begin position="104"/>
        <end position="240"/>
    </location>
</feature>
<dbReference type="Pfam" id="PF00588">
    <property type="entry name" value="SpoU_methylase"/>
    <property type="match status" value="1"/>
</dbReference>
<feature type="compositionally biased region" description="Acidic residues" evidence="3">
    <location>
        <begin position="16"/>
        <end position="25"/>
    </location>
</feature>
<dbReference type="InterPro" id="IPR051259">
    <property type="entry name" value="rRNA_Methyltransferase"/>
</dbReference>
<dbReference type="InterPro" id="IPR029028">
    <property type="entry name" value="Alpha/beta_knot_MTases"/>
</dbReference>
<keyword evidence="6" id="KW-1185">Reference proteome</keyword>
<evidence type="ECO:0000313" key="6">
    <source>
        <dbReference type="Proteomes" id="UP001072034"/>
    </source>
</evidence>
<dbReference type="RefSeq" id="WP_268917105.1">
    <property type="nucleotide sequence ID" value="NZ_JAPTMY010000009.1"/>
</dbReference>
<dbReference type="SUPFAM" id="SSF75217">
    <property type="entry name" value="alpha/beta knot"/>
    <property type="match status" value="1"/>
</dbReference>
<organism evidence="5 6">
    <name type="scientific">Actinomyces israelii</name>
    <dbReference type="NCBI Taxonomy" id="1659"/>
    <lineage>
        <taxon>Bacteria</taxon>
        <taxon>Bacillati</taxon>
        <taxon>Actinomycetota</taxon>
        <taxon>Actinomycetes</taxon>
        <taxon>Actinomycetales</taxon>
        <taxon>Actinomycetaceae</taxon>
        <taxon>Actinomyces</taxon>
    </lineage>
</organism>
<keyword evidence="1 5" id="KW-0489">Methyltransferase</keyword>
<dbReference type="PANTHER" id="PTHR43191">
    <property type="entry name" value="RRNA METHYLTRANSFERASE 3"/>
    <property type="match status" value="1"/>
</dbReference>
<dbReference type="Proteomes" id="UP001072034">
    <property type="component" value="Unassembled WGS sequence"/>
</dbReference>
<comment type="caution">
    <text evidence="5">The sequence shown here is derived from an EMBL/GenBank/DDBJ whole genome shotgun (WGS) entry which is preliminary data.</text>
</comment>
<evidence type="ECO:0000256" key="2">
    <source>
        <dbReference type="ARBA" id="ARBA00022679"/>
    </source>
</evidence>